<dbReference type="GO" id="GO:0098797">
    <property type="term" value="C:plasma membrane protein complex"/>
    <property type="evidence" value="ECO:0007669"/>
    <property type="project" value="TreeGrafter"/>
</dbReference>
<feature type="region of interest" description="Disordered" evidence="10">
    <location>
        <begin position="52"/>
        <end position="192"/>
    </location>
</feature>
<evidence type="ECO:0000256" key="10">
    <source>
        <dbReference type="SAM" id="MobiDB-lite"/>
    </source>
</evidence>
<evidence type="ECO:0000256" key="11">
    <source>
        <dbReference type="SAM" id="Phobius"/>
    </source>
</evidence>
<proteinExistence type="inferred from homology"/>
<evidence type="ECO:0000256" key="3">
    <source>
        <dbReference type="ARBA" id="ARBA00022448"/>
    </source>
</evidence>
<keyword evidence="4" id="KW-1003">Cell membrane</keyword>
<dbReference type="GO" id="GO:0031992">
    <property type="term" value="F:energy transducer activity"/>
    <property type="evidence" value="ECO:0007669"/>
    <property type="project" value="TreeGrafter"/>
</dbReference>
<sequence>MRPEETDRQRAKETTGLRRFVGTSLVASLFLHVLVLSLQADRRWSLKPRTPTEVTIVPPEPRVSPSPQVLPSPEPINQPESLPPAPPELSAPTESEQPIPPLPQATNAPEGRPEVAVNESPLVGSGLAEGTGGFSEGIGLNRSDSPIRGSGGGARRGVPGGDPGIVPTPVNPPPATAPSPAPSPPAPPETNSRWVVCRHCPSPDYPRTALQSGREGRVLVTVDLDRRGRVTGVRLADSSGDAELDRAVLDTVRKQWRFEAIPGGAENLPVEVYMTVNGSELNQQAQVWGNQTAVEVPATGFTSAPPAAISASDPPSEPSSEPSQPTASAAPAASPTQADSVPETTLEAELLEAPSSEATPTVPVDSTPVTLTDAASVESAENVVEEGLENPSEITSVTEPLLEVEPGLEMPMEIPEFVELSPQPALTAPAATPAATPVESLIENSSVP</sequence>
<dbReference type="InterPro" id="IPR051045">
    <property type="entry name" value="TonB-dependent_transducer"/>
</dbReference>
<evidence type="ECO:0000256" key="9">
    <source>
        <dbReference type="ARBA" id="ARBA00023136"/>
    </source>
</evidence>
<protein>
    <submittedName>
        <fullName evidence="13">Energy transducer TonB</fullName>
    </submittedName>
</protein>
<keyword evidence="6 11" id="KW-0812">Transmembrane</keyword>
<keyword evidence="8 11" id="KW-1133">Transmembrane helix</keyword>
<evidence type="ECO:0000259" key="12">
    <source>
        <dbReference type="PROSITE" id="PS52015"/>
    </source>
</evidence>
<dbReference type="AlphaFoldDB" id="A0AA96WJI4"/>
<evidence type="ECO:0000256" key="2">
    <source>
        <dbReference type="ARBA" id="ARBA00006555"/>
    </source>
</evidence>
<dbReference type="SUPFAM" id="SSF74653">
    <property type="entry name" value="TolA/TonB C-terminal domain"/>
    <property type="match status" value="1"/>
</dbReference>
<feature type="transmembrane region" description="Helical" evidence="11">
    <location>
        <begin position="20"/>
        <end position="40"/>
    </location>
</feature>
<reference evidence="13" key="1">
    <citation type="submission" date="2020-05" db="EMBL/GenBank/DDBJ databases">
        <authorList>
            <person name="Zhu T."/>
            <person name="Keshari N."/>
            <person name="Lu X."/>
        </authorList>
    </citation>
    <scope>NUCLEOTIDE SEQUENCE</scope>
    <source>
        <strain evidence="13">NK1-12</strain>
    </source>
</reference>
<evidence type="ECO:0000256" key="1">
    <source>
        <dbReference type="ARBA" id="ARBA00004383"/>
    </source>
</evidence>
<dbReference type="Gene3D" id="3.30.1150.10">
    <property type="match status" value="1"/>
</dbReference>
<evidence type="ECO:0000256" key="7">
    <source>
        <dbReference type="ARBA" id="ARBA00022927"/>
    </source>
</evidence>
<dbReference type="EMBL" id="CP053586">
    <property type="protein sequence ID" value="WNZ26314.1"/>
    <property type="molecule type" value="Genomic_DNA"/>
</dbReference>
<keyword evidence="7" id="KW-0653">Protein transport</keyword>
<dbReference type="GO" id="GO:0055085">
    <property type="term" value="P:transmembrane transport"/>
    <property type="evidence" value="ECO:0007669"/>
    <property type="project" value="InterPro"/>
</dbReference>
<organism evidence="13">
    <name type="scientific">Leptolyngbya sp. NK1-12</name>
    <dbReference type="NCBI Taxonomy" id="2547451"/>
    <lineage>
        <taxon>Bacteria</taxon>
        <taxon>Bacillati</taxon>
        <taxon>Cyanobacteriota</taxon>
        <taxon>Cyanophyceae</taxon>
        <taxon>Leptolyngbyales</taxon>
        <taxon>Leptolyngbyaceae</taxon>
        <taxon>Leptolyngbya group</taxon>
        <taxon>Leptolyngbya</taxon>
    </lineage>
</organism>
<feature type="compositionally biased region" description="Pro residues" evidence="10">
    <location>
        <begin position="169"/>
        <end position="188"/>
    </location>
</feature>
<evidence type="ECO:0000313" key="13">
    <source>
        <dbReference type="EMBL" id="WNZ26314.1"/>
    </source>
</evidence>
<feature type="compositionally biased region" description="Gly residues" evidence="10">
    <location>
        <begin position="127"/>
        <end position="136"/>
    </location>
</feature>
<dbReference type="PANTHER" id="PTHR33446:SF2">
    <property type="entry name" value="PROTEIN TONB"/>
    <property type="match status" value="1"/>
</dbReference>
<keyword evidence="5" id="KW-0997">Cell inner membrane</keyword>
<comment type="subcellular location">
    <subcellularLocation>
        <location evidence="1">Cell inner membrane</location>
        <topology evidence="1">Single-pass membrane protein</topology>
        <orientation evidence="1">Periplasmic side</orientation>
    </subcellularLocation>
</comment>
<feature type="compositionally biased region" description="Gly residues" evidence="10">
    <location>
        <begin position="149"/>
        <end position="163"/>
    </location>
</feature>
<dbReference type="GO" id="GO:0015031">
    <property type="term" value="P:protein transport"/>
    <property type="evidence" value="ECO:0007669"/>
    <property type="project" value="UniProtKB-KW"/>
</dbReference>
<feature type="compositionally biased region" description="Low complexity" evidence="10">
    <location>
        <begin position="303"/>
        <end position="343"/>
    </location>
</feature>
<evidence type="ECO:0000256" key="8">
    <source>
        <dbReference type="ARBA" id="ARBA00022989"/>
    </source>
</evidence>
<dbReference type="PANTHER" id="PTHR33446">
    <property type="entry name" value="PROTEIN TONB-RELATED"/>
    <property type="match status" value="1"/>
</dbReference>
<feature type="domain" description="TonB C-terminal" evidence="12">
    <location>
        <begin position="190"/>
        <end position="283"/>
    </location>
</feature>
<feature type="region of interest" description="Disordered" evidence="10">
    <location>
        <begin position="301"/>
        <end position="343"/>
    </location>
</feature>
<gene>
    <name evidence="13" type="ORF">HJG54_28180</name>
</gene>
<dbReference type="InterPro" id="IPR037682">
    <property type="entry name" value="TonB_C"/>
</dbReference>
<dbReference type="PROSITE" id="PS52015">
    <property type="entry name" value="TONB_CTD"/>
    <property type="match status" value="1"/>
</dbReference>
<comment type="similarity">
    <text evidence="2">Belongs to the TonB family.</text>
</comment>
<evidence type="ECO:0000256" key="6">
    <source>
        <dbReference type="ARBA" id="ARBA00022692"/>
    </source>
</evidence>
<name>A0AA96WJI4_9CYAN</name>
<accession>A0AA96WJI4</accession>
<dbReference type="RefSeq" id="WP_316432575.1">
    <property type="nucleotide sequence ID" value="NZ_CP053586.1"/>
</dbReference>
<dbReference type="InterPro" id="IPR006260">
    <property type="entry name" value="TonB/TolA_C"/>
</dbReference>
<dbReference type="NCBIfam" id="TIGR01352">
    <property type="entry name" value="tonB_Cterm"/>
    <property type="match status" value="1"/>
</dbReference>
<dbReference type="Pfam" id="PF03544">
    <property type="entry name" value="TonB_C"/>
    <property type="match status" value="1"/>
</dbReference>
<keyword evidence="9 11" id="KW-0472">Membrane</keyword>
<keyword evidence="3" id="KW-0813">Transport</keyword>
<feature type="region of interest" description="Disordered" evidence="10">
    <location>
        <begin position="428"/>
        <end position="448"/>
    </location>
</feature>
<evidence type="ECO:0000256" key="4">
    <source>
        <dbReference type="ARBA" id="ARBA00022475"/>
    </source>
</evidence>
<feature type="compositionally biased region" description="Low complexity" evidence="10">
    <location>
        <begin position="428"/>
        <end position="437"/>
    </location>
</feature>
<feature type="compositionally biased region" description="Pro residues" evidence="10">
    <location>
        <begin position="58"/>
        <end position="89"/>
    </location>
</feature>
<evidence type="ECO:0000256" key="5">
    <source>
        <dbReference type="ARBA" id="ARBA00022519"/>
    </source>
</evidence>